<dbReference type="Gene3D" id="3.30.420.10">
    <property type="entry name" value="Ribonuclease H-like superfamily/Ribonuclease H"/>
    <property type="match status" value="1"/>
</dbReference>
<dbReference type="GO" id="GO:0015074">
    <property type="term" value="P:DNA integration"/>
    <property type="evidence" value="ECO:0007669"/>
    <property type="project" value="InterPro"/>
</dbReference>
<dbReference type="AlphaFoldDB" id="A0A7J6KLA8"/>
<dbReference type="PANTHER" id="PTHR37984:SF5">
    <property type="entry name" value="PROTEIN NYNRIN-LIKE"/>
    <property type="match status" value="1"/>
</dbReference>
<dbReference type="OrthoDB" id="116216at2759"/>
<dbReference type="EMBL" id="JABAHT010001984">
    <property type="protein sequence ID" value="KAF4648065.1"/>
    <property type="molecule type" value="Genomic_DNA"/>
</dbReference>
<gene>
    <name evidence="2" type="ORF">FOZ61_003181</name>
</gene>
<dbReference type="InterPro" id="IPR041588">
    <property type="entry name" value="Integrase_H2C2"/>
</dbReference>
<organism evidence="2 3">
    <name type="scientific">Perkinsus olseni</name>
    <name type="common">Perkinsus atlanticus</name>
    <dbReference type="NCBI Taxonomy" id="32597"/>
    <lineage>
        <taxon>Eukaryota</taxon>
        <taxon>Sar</taxon>
        <taxon>Alveolata</taxon>
        <taxon>Perkinsozoa</taxon>
        <taxon>Perkinsea</taxon>
        <taxon>Perkinsida</taxon>
        <taxon>Perkinsidae</taxon>
        <taxon>Perkinsus</taxon>
    </lineage>
</organism>
<name>A0A7J6KLA8_PEROL</name>
<dbReference type="InterPro" id="IPR001584">
    <property type="entry name" value="Integrase_cat-core"/>
</dbReference>
<protein>
    <recommendedName>
        <fullName evidence="1">Integrase catalytic domain-containing protein</fullName>
    </recommendedName>
</protein>
<dbReference type="Gene3D" id="1.10.340.70">
    <property type="match status" value="1"/>
</dbReference>
<dbReference type="InterPro" id="IPR036397">
    <property type="entry name" value="RNaseH_sf"/>
</dbReference>
<dbReference type="Proteomes" id="UP000570595">
    <property type="component" value="Unassembled WGS sequence"/>
</dbReference>
<dbReference type="InterPro" id="IPR050951">
    <property type="entry name" value="Retrovirus_Pol_polyprotein"/>
</dbReference>
<sequence length="402" mass="44640">MEYGYLVDDLGLVYRLRPPSGKDVEDGPRRQLVLPNSIIGEFALAVHQQCGHGGVAATTATIYQAAWAKHLHKAVKKALRGCLNCQLTRDGGRVQIRMGACKMPRRCFEVMGADLFGPLKRPTALPDERRVKIRGVEPPKEPSHFILTLVDRLSSYTFYRLIPDGKSETIVSELELIFLSIGRFPRELWVDNAQSFVGSVALSAFCLSVGTSLRCIPSYTPSVGGWWERHHRELGSTLRSALNNTPTASWRLLTALGQLRTNQSYAHKLIFGYDPSVPILGALESISEKQLPERFPKKQEAMEEAQIRSRRRDDALVIFEEIWLGRRAEAAERFKGKVTAVDASNPLEAGDSVILFDGRPSSKLGPKASGPYIVIRSVGKQCYEISSDGNRDKSAIIHGSRL</sequence>
<dbReference type="GO" id="GO:0003676">
    <property type="term" value="F:nucleic acid binding"/>
    <property type="evidence" value="ECO:0007669"/>
    <property type="project" value="InterPro"/>
</dbReference>
<dbReference type="SUPFAM" id="SSF53098">
    <property type="entry name" value="Ribonuclease H-like"/>
    <property type="match status" value="1"/>
</dbReference>
<dbReference type="PROSITE" id="PS50994">
    <property type="entry name" value="INTEGRASE"/>
    <property type="match status" value="1"/>
</dbReference>
<comment type="caution">
    <text evidence="2">The sequence shown here is derived from an EMBL/GenBank/DDBJ whole genome shotgun (WGS) entry which is preliminary data.</text>
</comment>
<dbReference type="PANTHER" id="PTHR37984">
    <property type="entry name" value="PROTEIN CBG26694"/>
    <property type="match status" value="1"/>
</dbReference>
<feature type="non-terminal residue" evidence="2">
    <location>
        <position position="402"/>
    </location>
</feature>
<evidence type="ECO:0000313" key="3">
    <source>
        <dbReference type="Proteomes" id="UP000570595"/>
    </source>
</evidence>
<evidence type="ECO:0000313" key="2">
    <source>
        <dbReference type="EMBL" id="KAF4648065.1"/>
    </source>
</evidence>
<reference evidence="2 3" key="1">
    <citation type="submission" date="2020-04" db="EMBL/GenBank/DDBJ databases">
        <title>Perkinsus olseni comparative genomics.</title>
        <authorList>
            <person name="Bogema D.R."/>
        </authorList>
    </citation>
    <scope>NUCLEOTIDE SEQUENCE [LARGE SCALE GENOMIC DNA]</scope>
    <source>
        <strain evidence="2">ATCC PRA-179</strain>
    </source>
</reference>
<accession>A0A7J6KLA8</accession>
<feature type="domain" description="Integrase catalytic" evidence="1">
    <location>
        <begin position="118"/>
        <end position="283"/>
    </location>
</feature>
<proteinExistence type="predicted"/>
<dbReference type="InterPro" id="IPR012337">
    <property type="entry name" value="RNaseH-like_sf"/>
</dbReference>
<evidence type="ECO:0000259" key="1">
    <source>
        <dbReference type="PROSITE" id="PS50994"/>
    </source>
</evidence>
<dbReference type="Pfam" id="PF17921">
    <property type="entry name" value="Integrase_H2C2"/>
    <property type="match status" value="1"/>
</dbReference>